<dbReference type="Pfam" id="PF00082">
    <property type="entry name" value="Peptidase_S8"/>
    <property type="match status" value="1"/>
</dbReference>
<name>A0A8J2KB03_9HEXA</name>
<dbReference type="EMBL" id="CAJVCH010101519">
    <property type="protein sequence ID" value="CAG7723670.1"/>
    <property type="molecule type" value="Genomic_DNA"/>
</dbReference>
<sequence>MKLSVALLALGLACAAQAAPTVDPGIPESLSIQGSVDILITFRDYQTASIRNRFKHLSFNSRTNLIQSFYATLKSHADATQKNVLALLNQSRTTSDIKIRQLWLTNKIIVKKADSTLIDSLASMPEIDTITRDRLITTLKPIDAVDASPRVGEQWGVALLDAPSVWADGNSGNGTVIANIDTGVRGTHEALRDGLRSVNSWYDPAQGTKVPTDDNGHGTHTMGTICGRANGIGVAPGAQWIACRGCARGGGCYQFDLEECAQWIVCPTDEEGNNPRCDLAPNAVSNSWGGGQDEKWYDPYIDSWITAGIAALFANGNDGPGCRSANSPADSIIEPIAVGATTSIDEVASFSSIGPTIRYRRFKPDISAPGEGVYSSLHSSDTAYGTGSGTSMACPHAAGLTALLYSARPSLTHRQIADLLIAGAQPTKSSERECLGISDTVFPNYQAGYGRISARASIDELNRWTKA</sequence>
<dbReference type="GO" id="GO:0006508">
    <property type="term" value="P:proteolysis"/>
    <property type="evidence" value="ECO:0007669"/>
    <property type="project" value="UniProtKB-KW"/>
</dbReference>
<organism evidence="7 8">
    <name type="scientific">Allacma fusca</name>
    <dbReference type="NCBI Taxonomy" id="39272"/>
    <lineage>
        <taxon>Eukaryota</taxon>
        <taxon>Metazoa</taxon>
        <taxon>Ecdysozoa</taxon>
        <taxon>Arthropoda</taxon>
        <taxon>Hexapoda</taxon>
        <taxon>Collembola</taxon>
        <taxon>Symphypleona</taxon>
        <taxon>Sminthuridae</taxon>
        <taxon>Allacma</taxon>
    </lineage>
</organism>
<evidence type="ECO:0000259" key="6">
    <source>
        <dbReference type="Pfam" id="PF00082"/>
    </source>
</evidence>
<dbReference type="GO" id="GO:0004252">
    <property type="term" value="F:serine-type endopeptidase activity"/>
    <property type="evidence" value="ECO:0007669"/>
    <property type="project" value="UniProtKB-UniRule"/>
</dbReference>
<dbReference type="Proteomes" id="UP000708208">
    <property type="component" value="Unassembled WGS sequence"/>
</dbReference>
<dbReference type="PROSITE" id="PS51892">
    <property type="entry name" value="SUBTILASE"/>
    <property type="match status" value="1"/>
</dbReference>
<feature type="signal peptide" evidence="5">
    <location>
        <begin position="1"/>
        <end position="18"/>
    </location>
</feature>
<evidence type="ECO:0000256" key="3">
    <source>
        <dbReference type="ARBA" id="ARBA00022825"/>
    </source>
</evidence>
<evidence type="ECO:0000256" key="4">
    <source>
        <dbReference type="PROSITE-ProRule" id="PRU01240"/>
    </source>
</evidence>
<dbReference type="PROSITE" id="PS00138">
    <property type="entry name" value="SUBTILASE_SER"/>
    <property type="match status" value="1"/>
</dbReference>
<dbReference type="PANTHER" id="PTHR43806:SF67">
    <property type="entry name" value="EGF-LIKE DOMAIN-CONTAINING PROTEIN"/>
    <property type="match status" value="1"/>
</dbReference>
<feature type="active site" description="Charge relay system" evidence="4">
    <location>
        <position position="217"/>
    </location>
</feature>
<keyword evidence="8" id="KW-1185">Reference proteome</keyword>
<keyword evidence="2 4" id="KW-0378">Hydrolase</keyword>
<proteinExistence type="inferred from homology"/>
<feature type="domain" description="Peptidase S8/S53" evidence="6">
    <location>
        <begin position="172"/>
        <end position="425"/>
    </location>
</feature>
<keyword evidence="1 4" id="KW-0645">Protease</keyword>
<feature type="chain" id="PRO_5035231496" description="Peptidase S8/S53 domain-containing protein" evidence="5">
    <location>
        <begin position="19"/>
        <end position="467"/>
    </location>
</feature>
<keyword evidence="3 4" id="KW-0720">Serine protease</keyword>
<dbReference type="PANTHER" id="PTHR43806">
    <property type="entry name" value="PEPTIDASE S8"/>
    <property type="match status" value="1"/>
</dbReference>
<protein>
    <recommendedName>
        <fullName evidence="6">Peptidase S8/S53 domain-containing protein</fullName>
    </recommendedName>
</protein>
<keyword evidence="5" id="KW-0732">Signal</keyword>
<comment type="caution">
    <text evidence="7">The sequence shown here is derived from an EMBL/GenBank/DDBJ whole genome shotgun (WGS) entry which is preliminary data.</text>
</comment>
<evidence type="ECO:0000256" key="1">
    <source>
        <dbReference type="ARBA" id="ARBA00022670"/>
    </source>
</evidence>
<comment type="similarity">
    <text evidence="4">Belongs to the peptidase S8 family.</text>
</comment>
<gene>
    <name evidence="7" type="ORF">AFUS01_LOCUS12743</name>
</gene>
<feature type="active site" description="Charge relay system" evidence="4">
    <location>
        <position position="391"/>
    </location>
</feature>
<evidence type="ECO:0000256" key="5">
    <source>
        <dbReference type="SAM" id="SignalP"/>
    </source>
</evidence>
<accession>A0A8J2KB03</accession>
<dbReference type="AlphaFoldDB" id="A0A8J2KB03"/>
<evidence type="ECO:0000256" key="2">
    <source>
        <dbReference type="ARBA" id="ARBA00022801"/>
    </source>
</evidence>
<dbReference type="InterPro" id="IPR050131">
    <property type="entry name" value="Peptidase_S8_subtilisin-like"/>
</dbReference>
<reference evidence="7" key="1">
    <citation type="submission" date="2021-06" db="EMBL/GenBank/DDBJ databases">
        <authorList>
            <person name="Hodson N. C."/>
            <person name="Mongue J. A."/>
            <person name="Jaron S. K."/>
        </authorList>
    </citation>
    <scope>NUCLEOTIDE SEQUENCE</scope>
</reference>
<feature type="active site" description="Charge relay system" evidence="4">
    <location>
        <position position="181"/>
    </location>
</feature>
<evidence type="ECO:0000313" key="8">
    <source>
        <dbReference type="Proteomes" id="UP000708208"/>
    </source>
</evidence>
<evidence type="ECO:0000313" key="7">
    <source>
        <dbReference type="EMBL" id="CAG7723670.1"/>
    </source>
</evidence>
<dbReference type="InterPro" id="IPR023828">
    <property type="entry name" value="Peptidase_S8_Ser-AS"/>
</dbReference>
<dbReference type="InterPro" id="IPR000209">
    <property type="entry name" value="Peptidase_S8/S53_dom"/>
</dbReference>
<dbReference type="OrthoDB" id="206201at2759"/>